<proteinExistence type="predicted"/>
<accession>A0AAD6MWC7</accession>
<evidence type="ECO:0008006" key="3">
    <source>
        <dbReference type="Google" id="ProtNLM"/>
    </source>
</evidence>
<keyword evidence="2" id="KW-1185">Reference proteome</keyword>
<protein>
    <recommendedName>
        <fullName evidence="3">ABM domain-containing protein</fullName>
    </recommendedName>
</protein>
<dbReference type="EMBL" id="JAQJAN010000006">
    <property type="protein sequence ID" value="KAJ5727349.1"/>
    <property type="molecule type" value="Genomic_DNA"/>
</dbReference>
<reference evidence="1" key="2">
    <citation type="submission" date="2023-01" db="EMBL/GenBank/DDBJ databases">
        <authorList>
            <person name="Petersen C."/>
        </authorList>
    </citation>
    <scope>NUCLEOTIDE SEQUENCE</scope>
    <source>
        <strain evidence="1">IBT 17514</strain>
    </source>
</reference>
<sequence length="226" mass="25088">MSKTTTEFIFFKVKPSVRPEDPRNVEGIGLLKVFSEAQHQSGHENSAWGRAAEDDNIIAWAIDWTDARSFAKTDDLSPYLDPEAQPPTTIYTTLTPPLSSTNTLTSNPITELCALSFSNSLSVPETKQLHSDLISFRTALLDHLPQAVAPKSWSMGQVDRPSVVQHAKSPSRKAVMHFLVVGWESVEVHKKARETDQFINSITPIREKSLGAIPGLDLKHVSFQKI</sequence>
<dbReference type="AlphaFoldDB" id="A0AAD6MWC7"/>
<evidence type="ECO:0000313" key="1">
    <source>
        <dbReference type="EMBL" id="KAJ5727349.1"/>
    </source>
</evidence>
<organism evidence="1 2">
    <name type="scientific">Penicillium malachiteum</name>
    <dbReference type="NCBI Taxonomy" id="1324776"/>
    <lineage>
        <taxon>Eukaryota</taxon>
        <taxon>Fungi</taxon>
        <taxon>Dikarya</taxon>
        <taxon>Ascomycota</taxon>
        <taxon>Pezizomycotina</taxon>
        <taxon>Eurotiomycetes</taxon>
        <taxon>Eurotiomycetidae</taxon>
        <taxon>Eurotiales</taxon>
        <taxon>Aspergillaceae</taxon>
        <taxon>Penicillium</taxon>
    </lineage>
</organism>
<name>A0AAD6MWC7_9EURO</name>
<comment type="caution">
    <text evidence="1">The sequence shown here is derived from an EMBL/GenBank/DDBJ whole genome shotgun (WGS) entry which is preliminary data.</text>
</comment>
<reference evidence="1" key="1">
    <citation type="journal article" date="2023" name="IMA Fungus">
        <title>Comparative genomic study of the Penicillium genus elucidates a diverse pangenome and 15 lateral gene transfer events.</title>
        <authorList>
            <person name="Petersen C."/>
            <person name="Sorensen T."/>
            <person name="Nielsen M.R."/>
            <person name="Sondergaard T.E."/>
            <person name="Sorensen J.L."/>
            <person name="Fitzpatrick D.A."/>
            <person name="Frisvad J.C."/>
            <person name="Nielsen K.L."/>
        </authorList>
    </citation>
    <scope>NUCLEOTIDE SEQUENCE</scope>
    <source>
        <strain evidence="1">IBT 17514</strain>
    </source>
</reference>
<evidence type="ECO:0000313" key="2">
    <source>
        <dbReference type="Proteomes" id="UP001215712"/>
    </source>
</evidence>
<dbReference type="Proteomes" id="UP001215712">
    <property type="component" value="Unassembled WGS sequence"/>
</dbReference>
<gene>
    <name evidence="1" type="ORF">N7493_005169</name>
</gene>